<gene>
    <name evidence="1" type="ORF">GGD88_000433</name>
</gene>
<organism evidence="1 2">
    <name type="scientific">Roseospira goensis</name>
    <dbReference type="NCBI Taxonomy" id="391922"/>
    <lineage>
        <taxon>Bacteria</taxon>
        <taxon>Pseudomonadati</taxon>
        <taxon>Pseudomonadota</taxon>
        <taxon>Alphaproteobacteria</taxon>
        <taxon>Rhodospirillales</taxon>
        <taxon>Rhodospirillaceae</taxon>
        <taxon>Roseospira</taxon>
    </lineage>
</organism>
<name>A0A7W6RX00_9PROT</name>
<evidence type="ECO:0000313" key="2">
    <source>
        <dbReference type="Proteomes" id="UP000555728"/>
    </source>
</evidence>
<dbReference type="EMBL" id="JACIGI010000003">
    <property type="protein sequence ID" value="MBB4284722.1"/>
    <property type="molecule type" value="Genomic_DNA"/>
</dbReference>
<comment type="caution">
    <text evidence="1">The sequence shown here is derived from an EMBL/GenBank/DDBJ whole genome shotgun (WGS) entry which is preliminary data.</text>
</comment>
<dbReference type="AlphaFoldDB" id="A0A7W6RX00"/>
<dbReference type="RefSeq" id="WP_184431259.1">
    <property type="nucleotide sequence ID" value="NZ_JACIGI010000003.1"/>
</dbReference>
<protein>
    <submittedName>
        <fullName evidence="1">Uncharacterized protein</fullName>
    </submittedName>
</protein>
<keyword evidence="2" id="KW-1185">Reference proteome</keyword>
<reference evidence="1 2" key="1">
    <citation type="submission" date="2020-08" db="EMBL/GenBank/DDBJ databases">
        <title>Genome sequencing of Purple Non-Sulfur Bacteria from various extreme environments.</title>
        <authorList>
            <person name="Mayer M."/>
        </authorList>
    </citation>
    <scope>NUCLEOTIDE SEQUENCE [LARGE SCALE GENOMIC DNA]</scope>
    <source>
        <strain evidence="1 2">JA135</strain>
    </source>
</reference>
<dbReference type="Proteomes" id="UP000555728">
    <property type="component" value="Unassembled WGS sequence"/>
</dbReference>
<accession>A0A7W6RX00</accession>
<evidence type="ECO:0000313" key="1">
    <source>
        <dbReference type="EMBL" id="MBB4284722.1"/>
    </source>
</evidence>
<proteinExistence type="predicted"/>
<sequence>MFGLFGLFGKAREIQALDDAVRAEGLHPRLVPDAVKMTVVRLVRAEGLSDTAPAAPLLAHCMLGPEDHAAATDAARAAGAAERLAAAIEAGDSLDARLVLLTMEAGVIHPDVVTAYGLERA</sequence>